<dbReference type="Proteomes" id="UP000657918">
    <property type="component" value="Unassembled WGS sequence"/>
</dbReference>
<sequence>MGIDPVTHEPLNKQDSPRESRVPCHTTHDQPIMNADNQLIPPEICGHASSRTDKSSTATPAGNSSVEVCVGSSEPNNDNDPPASFIWSEIFLDDSSWNFQATREDYSELGVSNSSSDDSISTWFLDSEDLGDEFFGLSCFSDMDLGILDVGGKH</sequence>
<evidence type="ECO:0000313" key="2">
    <source>
        <dbReference type="EMBL" id="KAF9668242.1"/>
    </source>
</evidence>
<feature type="compositionally biased region" description="Basic and acidic residues" evidence="1">
    <location>
        <begin position="1"/>
        <end position="28"/>
    </location>
</feature>
<keyword evidence="3" id="KW-1185">Reference proteome</keyword>
<evidence type="ECO:0000256" key="1">
    <source>
        <dbReference type="SAM" id="MobiDB-lite"/>
    </source>
</evidence>
<gene>
    <name evidence="2" type="ORF">SADUNF_Sadunf15G0108700</name>
</gene>
<dbReference type="AlphaFoldDB" id="A0A835MIY6"/>
<protein>
    <submittedName>
        <fullName evidence="2">Uncharacterized protein</fullName>
    </submittedName>
</protein>
<name>A0A835MIY6_9ROSI</name>
<evidence type="ECO:0000313" key="3">
    <source>
        <dbReference type="Proteomes" id="UP000657918"/>
    </source>
</evidence>
<organism evidence="2 3">
    <name type="scientific">Salix dunnii</name>
    <dbReference type="NCBI Taxonomy" id="1413687"/>
    <lineage>
        <taxon>Eukaryota</taxon>
        <taxon>Viridiplantae</taxon>
        <taxon>Streptophyta</taxon>
        <taxon>Embryophyta</taxon>
        <taxon>Tracheophyta</taxon>
        <taxon>Spermatophyta</taxon>
        <taxon>Magnoliopsida</taxon>
        <taxon>eudicotyledons</taxon>
        <taxon>Gunneridae</taxon>
        <taxon>Pentapetalae</taxon>
        <taxon>rosids</taxon>
        <taxon>fabids</taxon>
        <taxon>Malpighiales</taxon>
        <taxon>Salicaceae</taxon>
        <taxon>Saliceae</taxon>
        <taxon>Salix</taxon>
    </lineage>
</organism>
<accession>A0A835MIY6</accession>
<feature type="region of interest" description="Disordered" evidence="1">
    <location>
        <begin position="1"/>
        <end position="81"/>
    </location>
</feature>
<comment type="caution">
    <text evidence="2">The sequence shown here is derived from an EMBL/GenBank/DDBJ whole genome shotgun (WGS) entry which is preliminary data.</text>
</comment>
<dbReference type="OrthoDB" id="823822at2759"/>
<dbReference type="EMBL" id="JADGMS010000015">
    <property type="protein sequence ID" value="KAF9668242.1"/>
    <property type="molecule type" value="Genomic_DNA"/>
</dbReference>
<feature type="compositionally biased region" description="Polar residues" evidence="1">
    <location>
        <begin position="55"/>
        <end position="66"/>
    </location>
</feature>
<proteinExistence type="predicted"/>
<reference evidence="2 3" key="1">
    <citation type="submission" date="2020-10" db="EMBL/GenBank/DDBJ databases">
        <title>Plant Genome Project.</title>
        <authorList>
            <person name="Zhang R.-G."/>
        </authorList>
    </citation>
    <scope>NUCLEOTIDE SEQUENCE [LARGE SCALE GENOMIC DNA]</scope>
    <source>
        <strain evidence="2">FAFU-HL-1</strain>
        <tissue evidence="2">Leaf</tissue>
    </source>
</reference>